<keyword evidence="2" id="KW-0732">Signal</keyword>
<feature type="signal peptide" evidence="2">
    <location>
        <begin position="1"/>
        <end position="20"/>
    </location>
</feature>
<dbReference type="RefSeq" id="WP_138109883.1">
    <property type="nucleotide sequence ID" value="NZ_JRPR02000006.1"/>
</dbReference>
<name>A0A4U8T8K9_9HELI</name>
<comment type="caution">
    <text evidence="3">The sequence shown here is derived from an EMBL/GenBank/DDBJ whole genome shotgun (WGS) entry which is preliminary data.</text>
</comment>
<dbReference type="EMBL" id="JRPR02000006">
    <property type="protein sequence ID" value="TLD96019.1"/>
    <property type="molecule type" value="Genomic_DNA"/>
</dbReference>
<protein>
    <submittedName>
        <fullName evidence="3">Uncharacterized protein</fullName>
    </submittedName>
</protein>
<evidence type="ECO:0000256" key="2">
    <source>
        <dbReference type="SAM" id="SignalP"/>
    </source>
</evidence>
<feature type="chain" id="PRO_5020883725" evidence="2">
    <location>
        <begin position="21"/>
        <end position="101"/>
    </location>
</feature>
<feature type="transmembrane region" description="Helical" evidence="1">
    <location>
        <begin position="30"/>
        <end position="49"/>
    </location>
</feature>
<proteinExistence type="predicted"/>
<reference evidence="3 4" key="1">
    <citation type="journal article" date="2014" name="Genome Announc.">
        <title>Draft genome sequences of eight enterohepatic helicobacter species isolated from both laboratory and wild rodents.</title>
        <authorList>
            <person name="Sheh A."/>
            <person name="Shen Z."/>
            <person name="Fox J.G."/>
        </authorList>
    </citation>
    <scope>NUCLEOTIDE SEQUENCE [LARGE SCALE GENOMIC DNA]</scope>
    <source>
        <strain evidence="3 4">MIT 09-6949</strain>
    </source>
</reference>
<keyword evidence="1" id="KW-0472">Membrane</keyword>
<organism evidence="3 4">
    <name type="scientific">Helicobacter jaachi</name>
    <dbReference type="NCBI Taxonomy" id="1677920"/>
    <lineage>
        <taxon>Bacteria</taxon>
        <taxon>Pseudomonadati</taxon>
        <taxon>Campylobacterota</taxon>
        <taxon>Epsilonproteobacteria</taxon>
        <taxon>Campylobacterales</taxon>
        <taxon>Helicobacteraceae</taxon>
        <taxon>Helicobacter</taxon>
    </lineage>
</organism>
<keyword evidence="4" id="KW-1185">Reference proteome</keyword>
<accession>A0A4U8T8K9</accession>
<keyword evidence="1" id="KW-1133">Transmembrane helix</keyword>
<evidence type="ECO:0000313" key="4">
    <source>
        <dbReference type="Proteomes" id="UP000029733"/>
    </source>
</evidence>
<dbReference type="AlphaFoldDB" id="A0A4U8T8K9"/>
<evidence type="ECO:0000313" key="3">
    <source>
        <dbReference type="EMBL" id="TLD96019.1"/>
    </source>
</evidence>
<evidence type="ECO:0000256" key="1">
    <source>
        <dbReference type="SAM" id="Phobius"/>
    </source>
</evidence>
<gene>
    <name evidence="3" type="ORF">LS71_007170</name>
</gene>
<dbReference type="Proteomes" id="UP000029733">
    <property type="component" value="Unassembled WGS sequence"/>
</dbReference>
<sequence length="101" mass="10788">MKRWCFLVFLLCMAPNAAFAYLDPGSGSLLLSSAVALFASAVFFVKNLFYKITSFSFGANPIIIGGGGVSPAKPTRATLVGLSFIARETSIMALLSPFLMR</sequence>
<keyword evidence="1" id="KW-0812">Transmembrane</keyword>